<evidence type="ECO:0000256" key="1">
    <source>
        <dbReference type="SAM" id="MobiDB-lite"/>
    </source>
</evidence>
<dbReference type="Proteomes" id="UP001500466">
    <property type="component" value="Unassembled WGS sequence"/>
</dbReference>
<protein>
    <submittedName>
        <fullName evidence="2">Uncharacterized protein</fullName>
    </submittedName>
</protein>
<evidence type="ECO:0000313" key="2">
    <source>
        <dbReference type="EMBL" id="GAA4987535.1"/>
    </source>
</evidence>
<keyword evidence="3" id="KW-1185">Reference proteome</keyword>
<proteinExistence type="predicted"/>
<sequence>MGELEGAGAALPIVSDHLGPTAEDTYDIRYRKTDVSRAPAAPGPHLMTTRGAGTRGTAWRTAATCGSVRHKTTTRVRSPALPTPLPNHRPPSVDAGRPWSLDALPARAATARRPACRVVAYPAGGFVMVSSVRNAWPQTHPREAGASAATWPRR</sequence>
<organism evidence="2 3">
    <name type="scientific">Yinghuangia aomiensis</name>
    <dbReference type="NCBI Taxonomy" id="676205"/>
    <lineage>
        <taxon>Bacteria</taxon>
        <taxon>Bacillati</taxon>
        <taxon>Actinomycetota</taxon>
        <taxon>Actinomycetes</taxon>
        <taxon>Kitasatosporales</taxon>
        <taxon>Streptomycetaceae</taxon>
        <taxon>Yinghuangia</taxon>
    </lineage>
</organism>
<reference evidence="3" key="1">
    <citation type="journal article" date="2019" name="Int. J. Syst. Evol. Microbiol.">
        <title>The Global Catalogue of Microorganisms (GCM) 10K type strain sequencing project: providing services to taxonomists for standard genome sequencing and annotation.</title>
        <authorList>
            <consortium name="The Broad Institute Genomics Platform"/>
            <consortium name="The Broad Institute Genome Sequencing Center for Infectious Disease"/>
            <person name="Wu L."/>
            <person name="Ma J."/>
        </authorList>
    </citation>
    <scope>NUCLEOTIDE SEQUENCE [LARGE SCALE GENOMIC DNA]</scope>
    <source>
        <strain evidence="3">JCM 17986</strain>
    </source>
</reference>
<feature type="region of interest" description="Disordered" evidence="1">
    <location>
        <begin position="67"/>
        <end position="98"/>
    </location>
</feature>
<dbReference type="EMBL" id="BAABHS010000033">
    <property type="protein sequence ID" value="GAA4987535.1"/>
    <property type="molecule type" value="Genomic_DNA"/>
</dbReference>
<name>A0ABP9I526_9ACTN</name>
<gene>
    <name evidence="2" type="ORF">GCM10023205_67950</name>
</gene>
<evidence type="ECO:0000313" key="3">
    <source>
        <dbReference type="Proteomes" id="UP001500466"/>
    </source>
</evidence>
<comment type="caution">
    <text evidence="2">The sequence shown here is derived from an EMBL/GenBank/DDBJ whole genome shotgun (WGS) entry which is preliminary data.</text>
</comment>
<accession>A0ABP9I526</accession>
<feature type="region of interest" description="Disordered" evidence="1">
    <location>
        <begin position="36"/>
        <end position="55"/>
    </location>
</feature>